<sequence>MSGTSRITPTKLRPLLQGAALGCALATLAAFLGEVRMPAPLVLLLIIAGAVAAWFPLTWRVMQVGCVLLAGVLALCLLTPVLRAPLRALILAESPVPADAIVVLGGGVQCGTRTQAPGSAARLMRGLELWRAGYAKVVTVSEPSGLIGPADCPRLSALQRDQITALYPRGGPEVLTLLRVTTTRDEAARVRRLAEARSWERVLLVTSPSHSRRAAGLFRSYGLNVASVPASEPLFDTTLPLPSDRLYALRVLLYEGLSRVKARLGGTPER</sequence>
<name>A0ABQ2EUD9_9DEIO</name>
<keyword evidence="4" id="KW-1185">Reference proteome</keyword>
<feature type="transmembrane region" description="Helical" evidence="1">
    <location>
        <begin position="39"/>
        <end position="57"/>
    </location>
</feature>
<gene>
    <name evidence="3" type="ORF">GCM10008955_19820</name>
</gene>
<reference evidence="4" key="1">
    <citation type="journal article" date="2019" name="Int. J. Syst. Evol. Microbiol.">
        <title>The Global Catalogue of Microorganisms (GCM) 10K type strain sequencing project: providing services to taxonomists for standard genome sequencing and annotation.</title>
        <authorList>
            <consortium name="The Broad Institute Genomics Platform"/>
            <consortium name="The Broad Institute Genome Sequencing Center for Infectious Disease"/>
            <person name="Wu L."/>
            <person name="Ma J."/>
        </authorList>
    </citation>
    <scope>NUCLEOTIDE SEQUENCE [LARGE SCALE GENOMIC DNA]</scope>
    <source>
        <strain evidence="4">JCM 30331</strain>
    </source>
</reference>
<protein>
    <recommendedName>
        <fullName evidence="2">DUF218 domain-containing protein</fullName>
    </recommendedName>
</protein>
<keyword evidence="1" id="KW-0812">Transmembrane</keyword>
<feature type="transmembrane region" description="Helical" evidence="1">
    <location>
        <begin position="64"/>
        <end position="82"/>
    </location>
</feature>
<comment type="caution">
    <text evidence="3">The sequence shown here is derived from an EMBL/GenBank/DDBJ whole genome shotgun (WGS) entry which is preliminary data.</text>
</comment>
<keyword evidence="1" id="KW-1133">Transmembrane helix</keyword>
<organism evidence="3 4">
    <name type="scientific">Deinococcus malanensis</name>
    <dbReference type="NCBI Taxonomy" id="1706855"/>
    <lineage>
        <taxon>Bacteria</taxon>
        <taxon>Thermotogati</taxon>
        <taxon>Deinococcota</taxon>
        <taxon>Deinococci</taxon>
        <taxon>Deinococcales</taxon>
        <taxon>Deinococcaceae</taxon>
        <taxon>Deinococcus</taxon>
    </lineage>
</organism>
<dbReference type="Proteomes" id="UP000647587">
    <property type="component" value="Unassembled WGS sequence"/>
</dbReference>
<evidence type="ECO:0000313" key="3">
    <source>
        <dbReference type="EMBL" id="GGK26095.1"/>
    </source>
</evidence>
<keyword evidence="1" id="KW-0472">Membrane</keyword>
<feature type="domain" description="DUF218" evidence="2">
    <location>
        <begin position="99"/>
        <end position="255"/>
    </location>
</feature>
<evidence type="ECO:0000256" key="1">
    <source>
        <dbReference type="SAM" id="Phobius"/>
    </source>
</evidence>
<evidence type="ECO:0000259" key="2">
    <source>
        <dbReference type="Pfam" id="PF02698"/>
    </source>
</evidence>
<dbReference type="PANTHER" id="PTHR30336:SF4">
    <property type="entry name" value="ENVELOPE BIOGENESIS FACTOR ELYC"/>
    <property type="match status" value="1"/>
</dbReference>
<dbReference type="Pfam" id="PF02698">
    <property type="entry name" value="DUF218"/>
    <property type="match status" value="1"/>
</dbReference>
<evidence type="ECO:0000313" key="4">
    <source>
        <dbReference type="Proteomes" id="UP000647587"/>
    </source>
</evidence>
<dbReference type="InterPro" id="IPR051599">
    <property type="entry name" value="Cell_Envelope_Assoc"/>
</dbReference>
<proteinExistence type="predicted"/>
<dbReference type="CDD" id="cd06259">
    <property type="entry name" value="YdcF-like"/>
    <property type="match status" value="1"/>
</dbReference>
<dbReference type="InterPro" id="IPR003848">
    <property type="entry name" value="DUF218"/>
</dbReference>
<accession>A0ABQ2EUD9</accession>
<dbReference type="EMBL" id="BMPP01000007">
    <property type="protein sequence ID" value="GGK26095.1"/>
    <property type="molecule type" value="Genomic_DNA"/>
</dbReference>
<dbReference type="PANTHER" id="PTHR30336">
    <property type="entry name" value="INNER MEMBRANE PROTEIN, PROBABLE PERMEASE"/>
    <property type="match status" value="1"/>
</dbReference>